<organism evidence="1">
    <name type="scientific">uncultured Caudovirales phage</name>
    <dbReference type="NCBI Taxonomy" id="2100421"/>
    <lineage>
        <taxon>Viruses</taxon>
        <taxon>Duplodnaviria</taxon>
        <taxon>Heunggongvirae</taxon>
        <taxon>Uroviricota</taxon>
        <taxon>Caudoviricetes</taxon>
        <taxon>Peduoviridae</taxon>
        <taxon>Maltschvirus</taxon>
        <taxon>Maltschvirus maltsch</taxon>
    </lineage>
</organism>
<evidence type="ECO:0000313" key="1">
    <source>
        <dbReference type="EMBL" id="CAB4169863.1"/>
    </source>
</evidence>
<gene>
    <name evidence="1" type="ORF">UFOVP901_11</name>
</gene>
<sequence>MILGLNKGRIVDYGVAKSKSGASQVFVHISIGGEVVKHYMYPFKKDGEVNDYVMQQLVYAGFDPLTMTIDALAFGVESDMLITNEDLDIFAKEETNNMGQLQIRVSSLGAMVGNRLSYEETKALITPDQISKVKAFASKYTARVRVKKEDPSEEIGF</sequence>
<protein>
    <submittedName>
        <fullName evidence="1">Uncharacterized protein</fullName>
    </submittedName>
</protein>
<accession>A0A6J5PEK9</accession>
<proteinExistence type="predicted"/>
<dbReference type="EMBL" id="LR796852">
    <property type="protein sequence ID" value="CAB4169863.1"/>
    <property type="molecule type" value="Genomic_DNA"/>
</dbReference>
<reference evidence="1" key="1">
    <citation type="submission" date="2020-05" db="EMBL/GenBank/DDBJ databases">
        <authorList>
            <person name="Chiriac C."/>
            <person name="Salcher M."/>
            <person name="Ghai R."/>
            <person name="Kavagutti S V."/>
        </authorList>
    </citation>
    <scope>NUCLEOTIDE SEQUENCE</scope>
</reference>
<name>A0A6J5PEK9_9CAUD</name>